<accession>A0A498DE03</accession>
<dbReference type="InterPro" id="IPR003754">
    <property type="entry name" value="4pyrrol_synth_uPrphyn_synth"/>
</dbReference>
<protein>
    <submittedName>
        <fullName evidence="2">Uroporphyrinogen-III synthase</fullName>
        <ecNumber evidence="2">4.2.1.75</ecNumber>
    </submittedName>
</protein>
<dbReference type="InterPro" id="IPR036108">
    <property type="entry name" value="4pyrrol_syn_uPrphyn_synt_sf"/>
</dbReference>
<dbReference type="Proteomes" id="UP000270219">
    <property type="component" value="Unassembled WGS sequence"/>
</dbReference>
<feature type="domain" description="Tetrapyrrole biosynthesis uroporphyrinogen III synthase" evidence="1">
    <location>
        <begin position="20"/>
        <end position="257"/>
    </location>
</feature>
<proteinExistence type="predicted"/>
<dbReference type="PANTHER" id="PTHR40082:SF1">
    <property type="entry name" value="BLR5956 PROTEIN"/>
    <property type="match status" value="1"/>
</dbReference>
<dbReference type="InterPro" id="IPR039793">
    <property type="entry name" value="UROS/Hem4"/>
</dbReference>
<dbReference type="AlphaFoldDB" id="A0A498DE03"/>
<dbReference type="GO" id="GO:0004852">
    <property type="term" value="F:uroporphyrinogen-III synthase activity"/>
    <property type="evidence" value="ECO:0007669"/>
    <property type="project" value="UniProtKB-EC"/>
</dbReference>
<dbReference type="GO" id="GO:0006780">
    <property type="term" value="P:uroporphyrinogen III biosynthetic process"/>
    <property type="evidence" value="ECO:0007669"/>
    <property type="project" value="InterPro"/>
</dbReference>
<evidence type="ECO:0000259" key="1">
    <source>
        <dbReference type="Pfam" id="PF02602"/>
    </source>
</evidence>
<dbReference type="NCBIfam" id="NF004584">
    <property type="entry name" value="PRK05928.2-1"/>
    <property type="match status" value="1"/>
</dbReference>
<name>A0A498DE03_9BACI</name>
<dbReference type="RefSeq" id="WP_121520233.1">
    <property type="nucleotide sequence ID" value="NZ_RCHR01000001.1"/>
</dbReference>
<sequence>MGKGLENKKIGIAASRRAEAIAVLVQKSGGIPSVHPIQGELHLNEKESERNVSALVSYSYPIVILTTGIGAETLERAAERLKCHEEFIQVLKNAKLVVRGSKTVNWLKKHHLQATYVSEDGTMNSLLNSLSPVQLDYSNDIFIQLYNEDEYEIKFRLEQLGYNIYLSKPYQYKEPDQAVVKKLRRQIVNRELDSVIFTSKTQVNNLFRDTDLDKKMADSFNEKIIATAVGKVTARQLTKYGINNILYPDNEKMGAMVIELRNYLEKV</sequence>
<dbReference type="OrthoDB" id="9775656at2"/>
<keyword evidence="2" id="KW-0456">Lyase</keyword>
<gene>
    <name evidence="2" type="ORF">D8M04_00225</name>
</gene>
<dbReference type="Pfam" id="PF02602">
    <property type="entry name" value="HEM4"/>
    <property type="match status" value="1"/>
</dbReference>
<comment type="caution">
    <text evidence="2">The sequence shown here is derived from an EMBL/GenBank/DDBJ whole genome shotgun (WGS) entry which is preliminary data.</text>
</comment>
<evidence type="ECO:0000313" key="3">
    <source>
        <dbReference type="Proteomes" id="UP000270219"/>
    </source>
</evidence>
<organism evidence="2 3">
    <name type="scientific">Oceanobacillus piezotolerans</name>
    <dbReference type="NCBI Taxonomy" id="2448030"/>
    <lineage>
        <taxon>Bacteria</taxon>
        <taxon>Bacillati</taxon>
        <taxon>Bacillota</taxon>
        <taxon>Bacilli</taxon>
        <taxon>Bacillales</taxon>
        <taxon>Bacillaceae</taxon>
        <taxon>Oceanobacillus</taxon>
    </lineage>
</organism>
<reference evidence="2 3" key="1">
    <citation type="submission" date="2018-10" db="EMBL/GenBank/DDBJ databases">
        <title>Oceanobacillus sp. YLB-02 draft genome.</title>
        <authorList>
            <person name="Yu L."/>
        </authorList>
    </citation>
    <scope>NUCLEOTIDE SEQUENCE [LARGE SCALE GENOMIC DNA]</scope>
    <source>
        <strain evidence="2 3">YLB-02</strain>
    </source>
</reference>
<evidence type="ECO:0000313" key="2">
    <source>
        <dbReference type="EMBL" id="RLL47745.1"/>
    </source>
</evidence>
<dbReference type="CDD" id="cd06578">
    <property type="entry name" value="HemD"/>
    <property type="match status" value="1"/>
</dbReference>
<dbReference type="PANTHER" id="PTHR40082">
    <property type="entry name" value="BLR5956 PROTEIN"/>
    <property type="match status" value="1"/>
</dbReference>
<dbReference type="SUPFAM" id="SSF69618">
    <property type="entry name" value="HemD-like"/>
    <property type="match status" value="1"/>
</dbReference>
<dbReference type="EMBL" id="RCHR01000001">
    <property type="protein sequence ID" value="RLL47745.1"/>
    <property type="molecule type" value="Genomic_DNA"/>
</dbReference>
<dbReference type="Gene3D" id="3.40.50.10090">
    <property type="match status" value="2"/>
</dbReference>
<keyword evidence="3" id="KW-1185">Reference proteome</keyword>
<dbReference type="EC" id="4.2.1.75" evidence="2"/>